<dbReference type="EMBL" id="AP014965">
    <property type="protein sequence ID" value="BAT07695.1"/>
    <property type="molecule type" value="Genomic_DNA"/>
</dbReference>
<dbReference type="Gramene" id="Os09t0361366-00">
    <property type="protein sequence ID" value="Os09t0361366-00"/>
    <property type="gene ID" value="Os09g0361366"/>
</dbReference>
<dbReference type="Proteomes" id="UP000059680">
    <property type="component" value="Chromosome 9"/>
</dbReference>
<gene>
    <name evidence="1" type="ordered locus">Os09g0361366</name>
    <name evidence="1" type="ORF">OSNPB_090361366</name>
</gene>
<keyword evidence="2" id="KW-1185">Reference proteome</keyword>
<evidence type="ECO:0000313" key="1">
    <source>
        <dbReference type="EMBL" id="BAT07695.1"/>
    </source>
</evidence>
<accession>A0A0P0XKN3</accession>
<sequence>MDFNPGVSSSTVTVSHTFESEFAFTSTVMFLFFICDWISPKIRSAFFVLSTYDAIAGVGGEGELVVGLVVPVQQIPGLLADLRVQAWPHHLLVDDAMRRRIACAGGRRKKKAAADR</sequence>
<reference evidence="1 2" key="3">
    <citation type="journal article" date="2013" name="Rice">
        <title>Improvement of the Oryza sativa Nipponbare reference genome using next generation sequence and optical map data.</title>
        <authorList>
            <person name="Kawahara Y."/>
            <person name="de la Bastide M."/>
            <person name="Hamilton J.P."/>
            <person name="Kanamori H."/>
            <person name="McCombie W.R."/>
            <person name="Ouyang S."/>
            <person name="Schwartz D.C."/>
            <person name="Tanaka T."/>
            <person name="Wu J."/>
            <person name="Zhou S."/>
            <person name="Childs K.L."/>
            <person name="Davidson R.M."/>
            <person name="Lin H."/>
            <person name="Quesada-Ocampo L."/>
            <person name="Vaillancourt B."/>
            <person name="Sakai H."/>
            <person name="Lee S.S."/>
            <person name="Kim J."/>
            <person name="Numa H."/>
            <person name="Itoh T."/>
            <person name="Buell C.R."/>
            <person name="Matsumoto T."/>
        </authorList>
    </citation>
    <scope>NUCLEOTIDE SEQUENCE [LARGE SCALE GENOMIC DNA]</scope>
    <source>
        <strain evidence="2">cv. Nipponbare</strain>
    </source>
</reference>
<organism evidence="1 2">
    <name type="scientific">Oryza sativa subsp. japonica</name>
    <name type="common">Rice</name>
    <dbReference type="NCBI Taxonomy" id="39947"/>
    <lineage>
        <taxon>Eukaryota</taxon>
        <taxon>Viridiplantae</taxon>
        <taxon>Streptophyta</taxon>
        <taxon>Embryophyta</taxon>
        <taxon>Tracheophyta</taxon>
        <taxon>Spermatophyta</taxon>
        <taxon>Magnoliopsida</taxon>
        <taxon>Liliopsida</taxon>
        <taxon>Poales</taxon>
        <taxon>Poaceae</taxon>
        <taxon>BOP clade</taxon>
        <taxon>Oryzoideae</taxon>
        <taxon>Oryzeae</taxon>
        <taxon>Oryzinae</taxon>
        <taxon>Oryza</taxon>
        <taxon>Oryza sativa</taxon>
    </lineage>
</organism>
<dbReference type="OMA" id="FICDWIS"/>
<proteinExistence type="predicted"/>
<feature type="non-terminal residue" evidence="1">
    <location>
        <position position="1"/>
    </location>
</feature>
<evidence type="ECO:0000313" key="2">
    <source>
        <dbReference type="Proteomes" id="UP000059680"/>
    </source>
</evidence>
<reference evidence="2" key="1">
    <citation type="journal article" date="2005" name="Nature">
        <title>The map-based sequence of the rice genome.</title>
        <authorList>
            <consortium name="International rice genome sequencing project (IRGSP)"/>
            <person name="Matsumoto T."/>
            <person name="Wu J."/>
            <person name="Kanamori H."/>
            <person name="Katayose Y."/>
            <person name="Fujisawa M."/>
            <person name="Namiki N."/>
            <person name="Mizuno H."/>
            <person name="Yamamoto K."/>
            <person name="Antonio B.A."/>
            <person name="Baba T."/>
            <person name="Sakata K."/>
            <person name="Nagamura Y."/>
            <person name="Aoki H."/>
            <person name="Arikawa K."/>
            <person name="Arita K."/>
            <person name="Bito T."/>
            <person name="Chiden Y."/>
            <person name="Fujitsuka N."/>
            <person name="Fukunaka R."/>
            <person name="Hamada M."/>
            <person name="Harada C."/>
            <person name="Hayashi A."/>
            <person name="Hijishita S."/>
            <person name="Honda M."/>
            <person name="Hosokawa S."/>
            <person name="Ichikawa Y."/>
            <person name="Idonuma A."/>
            <person name="Iijima M."/>
            <person name="Ikeda M."/>
            <person name="Ikeno M."/>
            <person name="Ito K."/>
            <person name="Ito S."/>
            <person name="Ito T."/>
            <person name="Ito Y."/>
            <person name="Ito Y."/>
            <person name="Iwabuchi A."/>
            <person name="Kamiya K."/>
            <person name="Karasawa W."/>
            <person name="Kurita K."/>
            <person name="Katagiri S."/>
            <person name="Kikuta A."/>
            <person name="Kobayashi H."/>
            <person name="Kobayashi N."/>
            <person name="Machita K."/>
            <person name="Maehara T."/>
            <person name="Masukawa M."/>
            <person name="Mizubayashi T."/>
            <person name="Mukai Y."/>
            <person name="Nagasaki H."/>
            <person name="Nagata Y."/>
            <person name="Naito S."/>
            <person name="Nakashima M."/>
            <person name="Nakama Y."/>
            <person name="Nakamichi Y."/>
            <person name="Nakamura M."/>
            <person name="Meguro A."/>
            <person name="Negishi M."/>
            <person name="Ohta I."/>
            <person name="Ohta T."/>
            <person name="Okamoto M."/>
            <person name="Ono N."/>
            <person name="Saji S."/>
            <person name="Sakaguchi M."/>
            <person name="Sakai K."/>
            <person name="Shibata M."/>
            <person name="Shimokawa T."/>
            <person name="Song J."/>
            <person name="Takazaki Y."/>
            <person name="Terasawa K."/>
            <person name="Tsugane M."/>
            <person name="Tsuji K."/>
            <person name="Ueda S."/>
            <person name="Waki K."/>
            <person name="Yamagata H."/>
            <person name="Yamamoto M."/>
            <person name="Yamamoto S."/>
            <person name="Yamane H."/>
            <person name="Yoshiki S."/>
            <person name="Yoshihara R."/>
            <person name="Yukawa K."/>
            <person name="Zhong H."/>
            <person name="Yano M."/>
            <person name="Yuan Q."/>
            <person name="Ouyang S."/>
            <person name="Liu J."/>
            <person name="Jones K.M."/>
            <person name="Gansberger K."/>
            <person name="Moffat K."/>
            <person name="Hill J."/>
            <person name="Bera J."/>
            <person name="Fadrosh D."/>
            <person name="Jin S."/>
            <person name="Johri S."/>
            <person name="Kim M."/>
            <person name="Overton L."/>
            <person name="Reardon M."/>
            <person name="Tsitrin T."/>
            <person name="Vuong H."/>
            <person name="Weaver B."/>
            <person name="Ciecko A."/>
            <person name="Tallon L."/>
            <person name="Jackson J."/>
            <person name="Pai G."/>
            <person name="Aken S.V."/>
            <person name="Utterback T."/>
            <person name="Reidmuller S."/>
            <person name="Feldblyum T."/>
            <person name="Hsiao J."/>
            <person name="Zismann V."/>
            <person name="Iobst S."/>
            <person name="de Vazeille A.R."/>
            <person name="Buell C.R."/>
            <person name="Ying K."/>
            <person name="Li Y."/>
            <person name="Lu T."/>
            <person name="Huang Y."/>
            <person name="Zhao Q."/>
            <person name="Feng Q."/>
            <person name="Zhang L."/>
            <person name="Zhu J."/>
            <person name="Weng Q."/>
            <person name="Mu J."/>
            <person name="Lu Y."/>
            <person name="Fan D."/>
            <person name="Liu Y."/>
            <person name="Guan J."/>
            <person name="Zhang Y."/>
            <person name="Yu S."/>
            <person name="Liu X."/>
            <person name="Zhang Y."/>
            <person name="Hong G."/>
            <person name="Han B."/>
            <person name="Choisne N."/>
            <person name="Demange N."/>
            <person name="Orjeda G."/>
            <person name="Samain S."/>
            <person name="Cattolico L."/>
            <person name="Pelletier E."/>
            <person name="Couloux A."/>
            <person name="Segurens B."/>
            <person name="Wincker P."/>
            <person name="D'Hont A."/>
            <person name="Scarpelli C."/>
            <person name="Weissenbach J."/>
            <person name="Salanoubat M."/>
            <person name="Quetier F."/>
            <person name="Yu Y."/>
            <person name="Kim H.R."/>
            <person name="Rambo T."/>
            <person name="Currie J."/>
            <person name="Collura K."/>
            <person name="Luo M."/>
            <person name="Yang T."/>
            <person name="Ammiraju J.S.S."/>
            <person name="Engler F."/>
            <person name="Soderlund C."/>
            <person name="Wing R.A."/>
            <person name="Palmer L.E."/>
            <person name="de la Bastide M."/>
            <person name="Spiegel L."/>
            <person name="Nascimento L."/>
            <person name="Zutavern T."/>
            <person name="O'Shaughnessy A."/>
            <person name="Dike S."/>
            <person name="Dedhia N."/>
            <person name="Preston R."/>
            <person name="Balija V."/>
            <person name="McCombie W.R."/>
            <person name="Chow T."/>
            <person name="Chen H."/>
            <person name="Chung M."/>
            <person name="Chen C."/>
            <person name="Shaw J."/>
            <person name="Wu H."/>
            <person name="Hsiao K."/>
            <person name="Chao Y."/>
            <person name="Chu M."/>
            <person name="Cheng C."/>
            <person name="Hour A."/>
            <person name="Lee P."/>
            <person name="Lin S."/>
            <person name="Lin Y."/>
            <person name="Liou J."/>
            <person name="Liu S."/>
            <person name="Hsing Y."/>
            <person name="Raghuvanshi S."/>
            <person name="Mohanty A."/>
            <person name="Bharti A.K."/>
            <person name="Gaur A."/>
            <person name="Gupta V."/>
            <person name="Kumar D."/>
            <person name="Ravi V."/>
            <person name="Vij S."/>
            <person name="Kapur A."/>
            <person name="Khurana P."/>
            <person name="Khurana P."/>
            <person name="Khurana J.P."/>
            <person name="Tyagi A.K."/>
            <person name="Gaikwad K."/>
            <person name="Singh A."/>
            <person name="Dalal V."/>
            <person name="Srivastava S."/>
            <person name="Dixit A."/>
            <person name="Pal A.K."/>
            <person name="Ghazi I.A."/>
            <person name="Yadav M."/>
            <person name="Pandit A."/>
            <person name="Bhargava A."/>
            <person name="Sureshbabu K."/>
            <person name="Batra K."/>
            <person name="Sharma T.R."/>
            <person name="Mohapatra T."/>
            <person name="Singh N.K."/>
            <person name="Messing J."/>
            <person name="Nelson A.B."/>
            <person name="Fuks G."/>
            <person name="Kavchok S."/>
            <person name="Keizer G."/>
            <person name="Linton E."/>
            <person name="Llaca V."/>
            <person name="Song R."/>
            <person name="Tanyolac B."/>
            <person name="Young S."/>
            <person name="Ho-Il K."/>
            <person name="Hahn J.H."/>
            <person name="Sangsakoo G."/>
            <person name="Vanavichit A."/>
            <person name="de Mattos Luiz.A.T."/>
            <person name="Zimmer P.D."/>
            <person name="Malone G."/>
            <person name="Dellagostin O."/>
            <person name="de Oliveira A.C."/>
            <person name="Bevan M."/>
            <person name="Bancroft I."/>
            <person name="Minx P."/>
            <person name="Cordum H."/>
            <person name="Wilson R."/>
            <person name="Cheng Z."/>
            <person name="Jin W."/>
            <person name="Jiang J."/>
            <person name="Leong S.A."/>
            <person name="Iwama H."/>
            <person name="Gojobori T."/>
            <person name="Itoh T."/>
            <person name="Niimura Y."/>
            <person name="Fujii Y."/>
            <person name="Habara T."/>
            <person name="Sakai H."/>
            <person name="Sato Y."/>
            <person name="Wilson G."/>
            <person name="Kumar K."/>
            <person name="McCouch S."/>
            <person name="Juretic N."/>
            <person name="Hoen D."/>
            <person name="Wright S."/>
            <person name="Bruskiewich R."/>
            <person name="Bureau T."/>
            <person name="Miyao A."/>
            <person name="Hirochika H."/>
            <person name="Nishikawa T."/>
            <person name="Kadowaki K."/>
            <person name="Sugiura M."/>
            <person name="Burr B."/>
            <person name="Sasaki T."/>
        </authorList>
    </citation>
    <scope>NUCLEOTIDE SEQUENCE [LARGE SCALE GENOMIC DNA]</scope>
    <source>
        <strain evidence="2">cv. Nipponbare</strain>
    </source>
</reference>
<dbReference type="PaxDb" id="39947-A0A0P0XKN3"/>
<name>A0A0P0XKN3_ORYSJ</name>
<protein>
    <submittedName>
        <fullName evidence="1">Os09g0361366 protein</fullName>
    </submittedName>
</protein>
<dbReference type="AlphaFoldDB" id="A0A0P0XKN3"/>
<reference evidence="1 2" key="2">
    <citation type="journal article" date="2013" name="Plant Cell Physiol.">
        <title>Rice Annotation Project Database (RAP-DB): an integrative and interactive database for rice genomics.</title>
        <authorList>
            <person name="Sakai H."/>
            <person name="Lee S.S."/>
            <person name="Tanaka T."/>
            <person name="Numa H."/>
            <person name="Kim J."/>
            <person name="Kawahara Y."/>
            <person name="Wakimoto H."/>
            <person name="Yang C.C."/>
            <person name="Iwamoto M."/>
            <person name="Abe T."/>
            <person name="Yamada Y."/>
            <person name="Muto A."/>
            <person name="Inokuchi H."/>
            <person name="Ikemura T."/>
            <person name="Matsumoto T."/>
            <person name="Sasaki T."/>
            <person name="Itoh T."/>
        </authorList>
    </citation>
    <scope>NUCLEOTIDE SEQUENCE [LARGE SCALE GENOMIC DNA]</scope>
    <source>
        <strain evidence="2">cv. Nipponbare</strain>
    </source>
</reference>
<dbReference type="InParanoid" id="A0A0P0XKN3"/>